<keyword evidence="4" id="KW-1185">Reference proteome</keyword>
<evidence type="ECO:0000256" key="2">
    <source>
        <dbReference type="SAM" id="Phobius"/>
    </source>
</evidence>
<sequence length="84" mass="9416">MHGGSDLSGRSLQRMGPMSKRAQARKILLRSTLGFSRIDRRCWAGWDPWMWVGITVRFVGIAGLSGRVLARDLKCRGERGSGRE</sequence>
<dbReference type="GeneID" id="38133747"/>
<reference evidence="3 4" key="1">
    <citation type="submission" date="2018-07" db="EMBL/GenBank/DDBJ databases">
        <title>The genomes of Aspergillus section Nigri reveals drivers in fungal speciation.</title>
        <authorList>
            <consortium name="DOE Joint Genome Institute"/>
            <person name="Vesth T.C."/>
            <person name="Nybo J."/>
            <person name="Theobald S."/>
            <person name="Brandl J."/>
            <person name="Frisvad J.C."/>
            <person name="Nielsen K.F."/>
            <person name="Lyhne E.K."/>
            <person name="Kogle M.E."/>
            <person name="Kuo A."/>
            <person name="Riley R."/>
            <person name="Clum A."/>
            <person name="Nolan M."/>
            <person name="Lipzen A."/>
            <person name="Salamov A."/>
            <person name="Henrissat B."/>
            <person name="Wiebenga A."/>
            <person name="De vries R.P."/>
            <person name="Grigoriev I.V."/>
            <person name="Mortensen U.H."/>
            <person name="Andersen M.R."/>
            <person name="Baker S.E."/>
        </authorList>
    </citation>
    <scope>NUCLEOTIDE SEQUENCE [LARGE SCALE GENOMIC DNA]</scope>
    <source>
        <strain evidence="3 4">CBS 139.54b</strain>
    </source>
</reference>
<gene>
    <name evidence="3" type="ORF">BDQ94DRAFT_139220</name>
</gene>
<accession>A0A3F3Q9M2</accession>
<organism evidence="3 4">
    <name type="scientific">Aspergillus welwitschiae</name>
    <dbReference type="NCBI Taxonomy" id="1341132"/>
    <lineage>
        <taxon>Eukaryota</taxon>
        <taxon>Fungi</taxon>
        <taxon>Dikarya</taxon>
        <taxon>Ascomycota</taxon>
        <taxon>Pezizomycotina</taxon>
        <taxon>Eurotiomycetes</taxon>
        <taxon>Eurotiomycetidae</taxon>
        <taxon>Eurotiales</taxon>
        <taxon>Aspergillaceae</taxon>
        <taxon>Aspergillus</taxon>
        <taxon>Aspergillus subgen. Circumdati</taxon>
    </lineage>
</organism>
<dbReference type="Proteomes" id="UP000253729">
    <property type="component" value="Unassembled WGS sequence"/>
</dbReference>
<dbReference type="EMBL" id="KZ852039">
    <property type="protein sequence ID" value="RDH35777.1"/>
    <property type="molecule type" value="Genomic_DNA"/>
</dbReference>
<protein>
    <submittedName>
        <fullName evidence="3">Uncharacterized protein</fullName>
    </submittedName>
</protein>
<proteinExistence type="predicted"/>
<evidence type="ECO:0000256" key="1">
    <source>
        <dbReference type="SAM" id="MobiDB-lite"/>
    </source>
</evidence>
<keyword evidence="2" id="KW-0472">Membrane</keyword>
<evidence type="ECO:0000313" key="4">
    <source>
        <dbReference type="Proteomes" id="UP000253729"/>
    </source>
</evidence>
<feature type="transmembrane region" description="Helical" evidence="2">
    <location>
        <begin position="49"/>
        <end position="70"/>
    </location>
</feature>
<dbReference type="RefSeq" id="XP_026628799.1">
    <property type="nucleotide sequence ID" value="XM_026765391.1"/>
</dbReference>
<keyword evidence="2" id="KW-0812">Transmembrane</keyword>
<name>A0A3F3Q9M2_9EURO</name>
<keyword evidence="2" id="KW-1133">Transmembrane helix</keyword>
<dbReference type="AlphaFoldDB" id="A0A3F3Q9M2"/>
<feature type="region of interest" description="Disordered" evidence="1">
    <location>
        <begin position="1"/>
        <end position="21"/>
    </location>
</feature>
<evidence type="ECO:0000313" key="3">
    <source>
        <dbReference type="EMBL" id="RDH35777.1"/>
    </source>
</evidence>